<protein>
    <submittedName>
        <fullName evidence="1">Uncharacterized protein</fullName>
    </submittedName>
</protein>
<proteinExistence type="predicted"/>
<keyword evidence="2" id="KW-1185">Reference proteome</keyword>
<evidence type="ECO:0000313" key="1">
    <source>
        <dbReference type="EnsemblMetazoa" id="AMIN014848-PA"/>
    </source>
</evidence>
<accession>A0A182WQC3</accession>
<organism evidence="1 2">
    <name type="scientific">Anopheles minimus</name>
    <dbReference type="NCBI Taxonomy" id="112268"/>
    <lineage>
        <taxon>Eukaryota</taxon>
        <taxon>Metazoa</taxon>
        <taxon>Ecdysozoa</taxon>
        <taxon>Arthropoda</taxon>
        <taxon>Hexapoda</taxon>
        <taxon>Insecta</taxon>
        <taxon>Pterygota</taxon>
        <taxon>Neoptera</taxon>
        <taxon>Endopterygota</taxon>
        <taxon>Diptera</taxon>
        <taxon>Nematocera</taxon>
        <taxon>Culicoidea</taxon>
        <taxon>Culicidae</taxon>
        <taxon>Anophelinae</taxon>
        <taxon>Anopheles</taxon>
    </lineage>
</organism>
<dbReference type="Proteomes" id="UP000075920">
    <property type="component" value="Unassembled WGS sequence"/>
</dbReference>
<reference evidence="2" key="1">
    <citation type="submission" date="2013-03" db="EMBL/GenBank/DDBJ databases">
        <title>The Genome Sequence of Anopheles minimus MINIMUS1.</title>
        <authorList>
            <consortium name="The Broad Institute Genomics Platform"/>
            <person name="Neafsey D.E."/>
            <person name="Walton C."/>
            <person name="Walker B."/>
            <person name="Young S.K."/>
            <person name="Zeng Q."/>
            <person name="Gargeya S."/>
            <person name="Fitzgerald M."/>
            <person name="Haas B."/>
            <person name="Abouelleil A."/>
            <person name="Allen A.W."/>
            <person name="Alvarado L."/>
            <person name="Arachchi H.M."/>
            <person name="Berlin A.M."/>
            <person name="Chapman S.B."/>
            <person name="Gainer-Dewar J."/>
            <person name="Goldberg J."/>
            <person name="Griggs A."/>
            <person name="Gujja S."/>
            <person name="Hansen M."/>
            <person name="Howarth C."/>
            <person name="Imamovic A."/>
            <person name="Ireland A."/>
            <person name="Larimer J."/>
            <person name="McCowan C."/>
            <person name="Murphy C."/>
            <person name="Pearson M."/>
            <person name="Poon T.W."/>
            <person name="Priest M."/>
            <person name="Roberts A."/>
            <person name="Saif S."/>
            <person name="Shea T."/>
            <person name="Sisk P."/>
            <person name="Sykes S."/>
            <person name="Wortman J."/>
            <person name="Nusbaum C."/>
            <person name="Birren B."/>
        </authorList>
    </citation>
    <scope>NUCLEOTIDE SEQUENCE [LARGE SCALE GENOMIC DNA]</scope>
    <source>
        <strain evidence="2">MINIMUS1</strain>
    </source>
</reference>
<dbReference type="EnsemblMetazoa" id="AMIN014848-RA">
    <property type="protein sequence ID" value="AMIN014848-PA"/>
    <property type="gene ID" value="AMIN014848"/>
</dbReference>
<evidence type="ECO:0000313" key="2">
    <source>
        <dbReference type="Proteomes" id="UP000075920"/>
    </source>
</evidence>
<reference evidence="1" key="2">
    <citation type="submission" date="2020-05" db="UniProtKB">
        <authorList>
            <consortium name="EnsemblMetazoa"/>
        </authorList>
    </citation>
    <scope>IDENTIFICATION</scope>
    <source>
        <strain evidence="1">MINIMUS1</strain>
    </source>
</reference>
<dbReference type="AlphaFoldDB" id="A0A182WQC3"/>
<sequence>MWPNNWYNAICIEVLLCVRRQYKVLFSASRKRV</sequence>
<dbReference type="VEuPathDB" id="VectorBase:AMIN014848"/>
<name>A0A182WQC3_9DIPT</name>